<dbReference type="RefSeq" id="WP_178978283.1">
    <property type="nucleotide sequence ID" value="NZ_JABXYR010000001.1"/>
</dbReference>
<evidence type="ECO:0000313" key="2">
    <source>
        <dbReference type="Proteomes" id="UP000526307"/>
    </source>
</evidence>
<dbReference type="EMBL" id="JABXYR010000001">
    <property type="protein sequence ID" value="NWO23053.1"/>
    <property type="molecule type" value="Genomic_DNA"/>
</dbReference>
<keyword evidence="2" id="KW-1185">Reference proteome</keyword>
<comment type="caution">
    <text evidence="1">The sequence shown here is derived from an EMBL/GenBank/DDBJ whole genome shotgun (WGS) entry which is preliminary data.</text>
</comment>
<protein>
    <submittedName>
        <fullName evidence="1">Uncharacterized protein</fullName>
    </submittedName>
</protein>
<sequence>MAKKLMDLPEQTIDIIHEVMKETGLKYEVDAVVFMINEYNEYRKRELDLTKYSEMTADLVTEKLDKHFTRLRLGLRTAEQNSIIMKDITNTLLFKLLPSKNEMLMPAEGRFKHTVLVEAEDNLSEKIAKAKQEKDNLKAQRGIE</sequence>
<evidence type="ECO:0000313" key="1">
    <source>
        <dbReference type="EMBL" id="NWO23053.1"/>
    </source>
</evidence>
<gene>
    <name evidence="1" type="ORF">HW270_03020</name>
</gene>
<proteinExistence type="predicted"/>
<dbReference type="AlphaFoldDB" id="A0A7Y8VR34"/>
<organism evidence="1 2">
    <name type="scientific">Mogibacterium timidum</name>
    <dbReference type="NCBI Taxonomy" id="35519"/>
    <lineage>
        <taxon>Bacteria</taxon>
        <taxon>Bacillati</taxon>
        <taxon>Bacillota</taxon>
        <taxon>Clostridia</taxon>
        <taxon>Peptostreptococcales</taxon>
        <taxon>Anaerovoracaceae</taxon>
        <taxon>Mogibacterium</taxon>
    </lineage>
</organism>
<dbReference type="Proteomes" id="UP000526307">
    <property type="component" value="Unassembled WGS sequence"/>
</dbReference>
<reference evidence="1 2" key="1">
    <citation type="submission" date="2020-06" db="EMBL/GenBank/DDBJ databases">
        <title>Mogibacterium timidum strain W9173 genomic sequence.</title>
        <authorList>
            <person name="Wade W.G."/>
            <person name="Johnston C.D."/>
            <person name="Chen T."/>
            <person name="Dewhirst F.E."/>
        </authorList>
    </citation>
    <scope>NUCLEOTIDE SEQUENCE [LARGE SCALE GENOMIC DNA]</scope>
    <source>
        <strain evidence="1 2">W9173</strain>
    </source>
</reference>
<accession>A0A7Y8VR34</accession>
<name>A0A7Y8VR34_9FIRM</name>